<dbReference type="InterPro" id="IPR014036">
    <property type="entry name" value="DeoR-like_C"/>
</dbReference>
<dbReference type="Pfam" id="PF08220">
    <property type="entry name" value="HTH_DeoR"/>
    <property type="match status" value="1"/>
</dbReference>
<proteinExistence type="predicted"/>
<evidence type="ECO:0000313" key="5">
    <source>
        <dbReference type="EMBL" id="GLQ76480.1"/>
    </source>
</evidence>
<dbReference type="GO" id="GO:0003700">
    <property type="term" value="F:DNA-binding transcription factor activity"/>
    <property type="evidence" value="ECO:0007669"/>
    <property type="project" value="InterPro"/>
</dbReference>
<dbReference type="Pfam" id="PF00455">
    <property type="entry name" value="DeoRC"/>
    <property type="match status" value="1"/>
</dbReference>
<dbReference type="PROSITE" id="PS51000">
    <property type="entry name" value="HTH_DEOR_2"/>
    <property type="match status" value="1"/>
</dbReference>
<dbReference type="PANTHER" id="PTHR30363:SF4">
    <property type="entry name" value="GLYCEROL-3-PHOSPHATE REGULON REPRESSOR"/>
    <property type="match status" value="1"/>
</dbReference>
<dbReference type="Gene3D" id="3.30.750.70">
    <property type="entry name" value="4-hydroxybutyrate coenzyme like domains"/>
    <property type="match status" value="1"/>
</dbReference>
<keyword evidence="3" id="KW-0804">Transcription</keyword>
<keyword evidence="2" id="KW-0805">Transcription regulation</keyword>
<sequence>MNHDPKITKKTDIRRELIIEMTQQEGNVSVETLVEVLGVSAQTIRRDINHLCNDNRLRRRHGGVERFEQPLNTPYDQRAITNHSEKRAIAMAAADMIPNGSTLFISIGSTPAMVAEALHDKTGLTVMTNNLNAAMALSSELTNRVILPGGELRLPDRDILGDDVLTFFNSYRAEFGIFGVAGVSEDGGMLDFHASEVRVREAIRTHCKTSILVMDSTKLSRIAPAVGGSIFDVDQIIMNQHPNEDVSAISERVGDRLKLVGGMS</sequence>
<dbReference type="InterPro" id="IPR001034">
    <property type="entry name" value="DeoR_HTH"/>
</dbReference>
<evidence type="ECO:0000256" key="2">
    <source>
        <dbReference type="ARBA" id="ARBA00023015"/>
    </source>
</evidence>
<protein>
    <submittedName>
        <fullName evidence="5">DeoR/GlpR family transcriptional regulator</fullName>
    </submittedName>
</protein>
<dbReference type="SUPFAM" id="SSF100950">
    <property type="entry name" value="NagB/RpiA/CoA transferase-like"/>
    <property type="match status" value="1"/>
</dbReference>
<keyword evidence="1" id="KW-0678">Repressor</keyword>
<keyword evidence="6" id="KW-1185">Reference proteome</keyword>
<gene>
    <name evidence="5" type="primary">glpR_2</name>
    <name evidence="5" type="ORF">GCM10007932_58430</name>
</gene>
<evidence type="ECO:0000313" key="6">
    <source>
        <dbReference type="Proteomes" id="UP001156690"/>
    </source>
</evidence>
<dbReference type="InterPro" id="IPR036390">
    <property type="entry name" value="WH_DNA-bd_sf"/>
</dbReference>
<dbReference type="RefSeq" id="WP_126608644.1">
    <property type="nucleotide sequence ID" value="NZ_AP025145.1"/>
</dbReference>
<dbReference type="InterPro" id="IPR050313">
    <property type="entry name" value="Carb_Metab_HTH_regulators"/>
</dbReference>
<dbReference type="Proteomes" id="UP001156690">
    <property type="component" value="Unassembled WGS sequence"/>
</dbReference>
<dbReference type="PANTHER" id="PTHR30363">
    <property type="entry name" value="HTH-TYPE TRANSCRIPTIONAL REGULATOR SRLR-RELATED"/>
    <property type="match status" value="1"/>
</dbReference>
<dbReference type="InterPro" id="IPR036388">
    <property type="entry name" value="WH-like_DNA-bd_sf"/>
</dbReference>
<feature type="domain" description="HTH deoR-type" evidence="4">
    <location>
        <begin position="11"/>
        <end position="66"/>
    </location>
</feature>
<reference evidence="6" key="1">
    <citation type="journal article" date="2019" name="Int. J. Syst. Evol. Microbiol.">
        <title>The Global Catalogue of Microorganisms (GCM) 10K type strain sequencing project: providing services to taxonomists for standard genome sequencing and annotation.</title>
        <authorList>
            <consortium name="The Broad Institute Genomics Platform"/>
            <consortium name="The Broad Institute Genome Sequencing Center for Infectious Disease"/>
            <person name="Wu L."/>
            <person name="Ma J."/>
        </authorList>
    </citation>
    <scope>NUCLEOTIDE SEQUENCE [LARGE SCALE GENOMIC DNA]</scope>
    <source>
        <strain evidence="6">NBRC 15640</strain>
    </source>
</reference>
<evidence type="ECO:0000256" key="1">
    <source>
        <dbReference type="ARBA" id="ARBA00022491"/>
    </source>
</evidence>
<dbReference type="InterPro" id="IPR037171">
    <property type="entry name" value="NagB/RpiA_transferase-like"/>
</dbReference>
<dbReference type="SMART" id="SM00420">
    <property type="entry name" value="HTH_DEOR"/>
    <property type="match status" value="1"/>
</dbReference>
<dbReference type="SUPFAM" id="SSF46785">
    <property type="entry name" value="Winged helix' DNA-binding domain"/>
    <property type="match status" value="1"/>
</dbReference>
<name>A0AAV5P169_9VIBR</name>
<dbReference type="PRINTS" id="PR00037">
    <property type="entry name" value="HTHLACR"/>
</dbReference>
<evidence type="ECO:0000256" key="3">
    <source>
        <dbReference type="ARBA" id="ARBA00023163"/>
    </source>
</evidence>
<comment type="caution">
    <text evidence="5">The sequence shown here is derived from an EMBL/GenBank/DDBJ whole genome shotgun (WGS) entry which is preliminary data.</text>
</comment>
<dbReference type="Gene3D" id="1.10.10.10">
    <property type="entry name" value="Winged helix-like DNA-binding domain superfamily/Winged helix DNA-binding domain"/>
    <property type="match status" value="1"/>
</dbReference>
<evidence type="ECO:0000259" key="4">
    <source>
        <dbReference type="PROSITE" id="PS51000"/>
    </source>
</evidence>
<organism evidence="5 6">
    <name type="scientific">Vibrio penaeicida</name>
    <dbReference type="NCBI Taxonomy" id="104609"/>
    <lineage>
        <taxon>Bacteria</taxon>
        <taxon>Pseudomonadati</taxon>
        <taxon>Pseudomonadota</taxon>
        <taxon>Gammaproteobacteria</taxon>
        <taxon>Vibrionales</taxon>
        <taxon>Vibrionaceae</taxon>
        <taxon>Vibrio</taxon>
    </lineage>
</organism>
<dbReference type="EMBL" id="BSNX01000075">
    <property type="protein sequence ID" value="GLQ76480.1"/>
    <property type="molecule type" value="Genomic_DNA"/>
</dbReference>
<dbReference type="AlphaFoldDB" id="A0AAV5P169"/>
<accession>A0AAV5P169</accession>
<dbReference type="SMART" id="SM01134">
    <property type="entry name" value="DeoRC"/>
    <property type="match status" value="1"/>
</dbReference>